<keyword evidence="2" id="KW-1185">Reference proteome</keyword>
<evidence type="ECO:0000313" key="1">
    <source>
        <dbReference type="EMBL" id="DBA04262.1"/>
    </source>
</evidence>
<reference evidence="1" key="1">
    <citation type="submission" date="2022-11" db="EMBL/GenBank/DDBJ databases">
        <authorList>
            <person name="Morgan W.R."/>
            <person name="Tartar A."/>
        </authorList>
    </citation>
    <scope>NUCLEOTIDE SEQUENCE</scope>
    <source>
        <strain evidence="1">ARSEF 373</strain>
    </source>
</reference>
<protein>
    <submittedName>
        <fullName evidence="1">Uncharacterized protein</fullName>
    </submittedName>
</protein>
<name>A0AAV2ZG33_9STRA</name>
<dbReference type="AlphaFoldDB" id="A0AAV2ZG33"/>
<evidence type="ECO:0000313" key="2">
    <source>
        <dbReference type="Proteomes" id="UP001146120"/>
    </source>
</evidence>
<comment type="caution">
    <text evidence="1">The sequence shown here is derived from an EMBL/GenBank/DDBJ whole genome shotgun (WGS) entry which is preliminary data.</text>
</comment>
<reference evidence="1" key="2">
    <citation type="journal article" date="2023" name="Microbiol Resour">
        <title>Decontamination and Annotation of the Draft Genome Sequence of the Oomycete Lagenidium giganteum ARSEF 373.</title>
        <authorList>
            <person name="Morgan W.R."/>
            <person name="Tartar A."/>
        </authorList>
    </citation>
    <scope>NUCLEOTIDE SEQUENCE</scope>
    <source>
        <strain evidence="1">ARSEF 373</strain>
    </source>
</reference>
<organism evidence="1 2">
    <name type="scientific">Lagenidium giganteum</name>
    <dbReference type="NCBI Taxonomy" id="4803"/>
    <lineage>
        <taxon>Eukaryota</taxon>
        <taxon>Sar</taxon>
        <taxon>Stramenopiles</taxon>
        <taxon>Oomycota</taxon>
        <taxon>Peronosporomycetes</taxon>
        <taxon>Pythiales</taxon>
        <taxon>Pythiaceae</taxon>
    </lineage>
</organism>
<dbReference type="EMBL" id="DAKRPA010000010">
    <property type="protein sequence ID" value="DBA04262.1"/>
    <property type="molecule type" value="Genomic_DNA"/>
</dbReference>
<gene>
    <name evidence="1" type="ORF">N0F65_009497</name>
</gene>
<proteinExistence type="predicted"/>
<accession>A0AAV2ZG33</accession>
<dbReference type="Proteomes" id="UP001146120">
    <property type="component" value="Unassembled WGS sequence"/>
</dbReference>
<sequence length="72" mass="7868">MFQFTSTIGISGLRSCVCKCFFGELYPITNGRVLLSLPAIGGAGQIRGYIEDCASSYDAVRDEQEWISPINT</sequence>